<gene>
    <name evidence="2" type="ORF">THAOC_14245</name>
</gene>
<reference evidence="2 3" key="1">
    <citation type="journal article" date="2012" name="Genome Biol.">
        <title>Genome and low-iron response of an oceanic diatom adapted to chronic iron limitation.</title>
        <authorList>
            <person name="Lommer M."/>
            <person name="Specht M."/>
            <person name="Roy A.S."/>
            <person name="Kraemer L."/>
            <person name="Andreson R."/>
            <person name="Gutowska M.A."/>
            <person name="Wolf J."/>
            <person name="Bergner S.V."/>
            <person name="Schilhabel M.B."/>
            <person name="Klostermeier U.C."/>
            <person name="Beiko R.G."/>
            <person name="Rosenstiel P."/>
            <person name="Hippler M."/>
            <person name="Laroche J."/>
        </authorList>
    </citation>
    <scope>NUCLEOTIDE SEQUENCE [LARGE SCALE GENOMIC DNA]</scope>
    <source>
        <strain evidence="2 3">CCMP1005</strain>
    </source>
</reference>
<dbReference type="EMBL" id="AGNL01016629">
    <property type="protein sequence ID" value="EJK64963.1"/>
    <property type="molecule type" value="Genomic_DNA"/>
</dbReference>
<dbReference type="OrthoDB" id="236214at2759"/>
<accession>K0SFN8</accession>
<evidence type="ECO:0000313" key="3">
    <source>
        <dbReference type="Proteomes" id="UP000266841"/>
    </source>
</evidence>
<evidence type="ECO:0000313" key="2">
    <source>
        <dbReference type="EMBL" id="EJK64963.1"/>
    </source>
</evidence>
<dbReference type="AlphaFoldDB" id="K0SFN8"/>
<evidence type="ECO:0000256" key="1">
    <source>
        <dbReference type="SAM" id="MobiDB-lite"/>
    </source>
</evidence>
<feature type="compositionally biased region" description="Polar residues" evidence="1">
    <location>
        <begin position="368"/>
        <end position="377"/>
    </location>
</feature>
<evidence type="ECO:0008006" key="4">
    <source>
        <dbReference type="Google" id="ProtNLM"/>
    </source>
</evidence>
<name>K0SFN8_THAOC</name>
<feature type="region of interest" description="Disordered" evidence="1">
    <location>
        <begin position="367"/>
        <end position="386"/>
    </location>
</feature>
<organism evidence="2 3">
    <name type="scientific">Thalassiosira oceanica</name>
    <name type="common">Marine diatom</name>
    <dbReference type="NCBI Taxonomy" id="159749"/>
    <lineage>
        <taxon>Eukaryota</taxon>
        <taxon>Sar</taxon>
        <taxon>Stramenopiles</taxon>
        <taxon>Ochrophyta</taxon>
        <taxon>Bacillariophyta</taxon>
        <taxon>Coscinodiscophyceae</taxon>
        <taxon>Thalassiosirophycidae</taxon>
        <taxon>Thalassiosirales</taxon>
        <taxon>Thalassiosiraceae</taxon>
        <taxon>Thalassiosira</taxon>
    </lineage>
</organism>
<keyword evidence="3" id="KW-1185">Reference proteome</keyword>
<dbReference type="Proteomes" id="UP000266841">
    <property type="component" value="Unassembled WGS sequence"/>
</dbReference>
<comment type="caution">
    <text evidence="2">The sequence shown here is derived from an EMBL/GenBank/DDBJ whole genome shotgun (WGS) entry which is preliminary data.</text>
</comment>
<protein>
    <recommendedName>
        <fullName evidence="4">B30.2/SPRY domain-containing protein</fullName>
    </recommendedName>
</protein>
<proteinExistence type="predicted"/>
<sequence length="420" mass="46002">MARTRSAAKRQRVAAVVSTLVSVDVVSLLATFLEATDLCQVKATCKALGSANDDGLSTVEEAAMRVYESASGEEKEVLPRYEGESWIELYHHLLMLRARLTFDQLVGRHVEYRGGDKSSVQKKIGSTGSSSAICGNHIMRAGKHWATFTSSSSFDTFQAVGVIRPLPGWDRRGLDWFTPVSSLFHQDFQHEQTDRWEGDVHYCRFDTRYGSSFWSDLRGADESNEHWDGLENYNSNYTSIGMLLDLGNGTLSVYQNGQRLGTLKDGLAGEYCWTVGLLRDGDLSIARGYTREHGHHCFGYRKPHSAGPGRRGHHPAVTGLFIGDLASDDDDSEVRGRREVKLRPLEVVGVMTVASGGGAAPVVDKQRASVQASSPGSGQKAYSPKLNSKLGGEHAIHGKEIPQAILRVALSRTIPLASCY</sequence>